<dbReference type="RefSeq" id="WP_133584517.1">
    <property type="nucleotide sequence ID" value="NZ_SNYV01000013.1"/>
</dbReference>
<organism evidence="1 2">
    <name type="scientific">Sphingobacterium yanglingense</name>
    <dbReference type="NCBI Taxonomy" id="1437280"/>
    <lineage>
        <taxon>Bacteria</taxon>
        <taxon>Pseudomonadati</taxon>
        <taxon>Bacteroidota</taxon>
        <taxon>Sphingobacteriia</taxon>
        <taxon>Sphingobacteriales</taxon>
        <taxon>Sphingobacteriaceae</taxon>
        <taxon>Sphingobacterium</taxon>
    </lineage>
</organism>
<dbReference type="Proteomes" id="UP000295292">
    <property type="component" value="Unassembled WGS sequence"/>
</dbReference>
<keyword evidence="2" id="KW-1185">Reference proteome</keyword>
<name>A0A4R6WEQ0_9SPHI</name>
<dbReference type="OrthoDB" id="1429832at2"/>
<sequence length="173" mass="20624">MFSFFKRQRPRKHLKVDQSDKGGFKFSLDLREHQLADSFKVKIPVEFVPYESDRFRAKTEDDQKAISITNYQKKWEGEVIDQKFFKELKLALYEKFVDEGGYEPYDDLKATDHFIRKSFKVDQETQYYFTSARIIGDRLVISEFIIREIGLYNRLMMPTLEIINNSLEYTGDS</sequence>
<dbReference type="EMBL" id="SNYV01000013">
    <property type="protein sequence ID" value="TDQ78282.1"/>
    <property type="molecule type" value="Genomic_DNA"/>
</dbReference>
<protein>
    <submittedName>
        <fullName evidence="1">Uncharacterized protein</fullName>
    </submittedName>
</protein>
<gene>
    <name evidence="1" type="ORF">CLV99_2262</name>
</gene>
<comment type="caution">
    <text evidence="1">The sequence shown here is derived from an EMBL/GenBank/DDBJ whole genome shotgun (WGS) entry which is preliminary data.</text>
</comment>
<dbReference type="AlphaFoldDB" id="A0A4R6WEQ0"/>
<reference evidence="1 2" key="1">
    <citation type="submission" date="2019-03" db="EMBL/GenBank/DDBJ databases">
        <title>Genomic Encyclopedia of Archaeal and Bacterial Type Strains, Phase II (KMG-II): from individual species to whole genera.</title>
        <authorList>
            <person name="Goeker M."/>
        </authorList>
    </citation>
    <scope>NUCLEOTIDE SEQUENCE [LARGE SCALE GENOMIC DNA]</scope>
    <source>
        <strain evidence="1 2">DSM 28353</strain>
    </source>
</reference>
<evidence type="ECO:0000313" key="2">
    <source>
        <dbReference type="Proteomes" id="UP000295292"/>
    </source>
</evidence>
<evidence type="ECO:0000313" key="1">
    <source>
        <dbReference type="EMBL" id="TDQ78282.1"/>
    </source>
</evidence>
<accession>A0A4R6WEQ0</accession>
<proteinExistence type="predicted"/>